<dbReference type="EMBL" id="JACMRX010000003">
    <property type="protein sequence ID" value="KAF7993247.1"/>
    <property type="molecule type" value="Genomic_DNA"/>
</dbReference>
<dbReference type="Proteomes" id="UP000639338">
    <property type="component" value="Unassembled WGS sequence"/>
</dbReference>
<dbReference type="AlphaFoldDB" id="A0A834XX56"/>
<sequence>MSGVGGNTSRLVGTARYVTINQSQCLRRSMSNLANQSNNITRNSATQVKSNDLSSCQYAGKQQDTQAKIASAKYWNIMSTAANKISSIAKNLKTKITGDKEKPLIAKVGNFNLSLYGGTVTLKAYGIYNTYYWNAPLNIEGNKELMEKLQNTIAVKKEVKAGKFNLSFDKDELTLKVRGSPHSFIFNHKLDITEKSAKSLQDKILADYGTPRDVSKFFSQDNHFIVSAYDTKITIKTQEGEKTVFPKLPNETERSSEAVDTNGLPIEEYIQENQVGMKTKENDNTFVLKHTINIKIKNEEPVESSNNAIENFLKIFRGNDKFEIIINSGEGILNTQENDESVNFDNSLRLVVEMNSQVLHANFHLGFICTVPYV</sequence>
<comment type="caution">
    <text evidence="1">The sequence shown here is derived from an EMBL/GenBank/DDBJ whole genome shotgun (WGS) entry which is preliminary data.</text>
</comment>
<accession>A0A834XX56</accession>
<organism evidence="1 2">
    <name type="scientific">Aphidius gifuensis</name>
    <name type="common">Parasitoid wasp</name>
    <dbReference type="NCBI Taxonomy" id="684658"/>
    <lineage>
        <taxon>Eukaryota</taxon>
        <taxon>Metazoa</taxon>
        <taxon>Ecdysozoa</taxon>
        <taxon>Arthropoda</taxon>
        <taxon>Hexapoda</taxon>
        <taxon>Insecta</taxon>
        <taxon>Pterygota</taxon>
        <taxon>Neoptera</taxon>
        <taxon>Endopterygota</taxon>
        <taxon>Hymenoptera</taxon>
        <taxon>Apocrita</taxon>
        <taxon>Ichneumonoidea</taxon>
        <taxon>Braconidae</taxon>
        <taxon>Aphidiinae</taxon>
        <taxon>Aphidius</taxon>
    </lineage>
</organism>
<protein>
    <submittedName>
        <fullName evidence="1">Uncharacterized protein</fullName>
    </submittedName>
</protein>
<keyword evidence="2" id="KW-1185">Reference proteome</keyword>
<gene>
    <name evidence="1" type="ORF">HCN44_006307</name>
</gene>
<name>A0A834XX56_APHGI</name>
<proteinExistence type="predicted"/>
<reference evidence="1 2" key="1">
    <citation type="submission" date="2020-08" db="EMBL/GenBank/DDBJ databases">
        <title>Aphidius gifuensis genome sequencing and assembly.</title>
        <authorList>
            <person name="Du Z."/>
        </authorList>
    </citation>
    <scope>NUCLEOTIDE SEQUENCE [LARGE SCALE GENOMIC DNA]</scope>
    <source>
        <strain evidence="1">YNYX2018</strain>
        <tissue evidence="1">Adults</tissue>
    </source>
</reference>
<evidence type="ECO:0000313" key="2">
    <source>
        <dbReference type="Proteomes" id="UP000639338"/>
    </source>
</evidence>
<evidence type="ECO:0000313" key="1">
    <source>
        <dbReference type="EMBL" id="KAF7993247.1"/>
    </source>
</evidence>